<protein>
    <submittedName>
        <fullName evidence="1">Uncharacterized protein</fullName>
    </submittedName>
</protein>
<organism evidence="1 2">
    <name type="scientific">Arctium lappa</name>
    <name type="common">Greater burdock</name>
    <name type="synonym">Lappa major</name>
    <dbReference type="NCBI Taxonomy" id="4217"/>
    <lineage>
        <taxon>Eukaryota</taxon>
        <taxon>Viridiplantae</taxon>
        <taxon>Streptophyta</taxon>
        <taxon>Embryophyta</taxon>
        <taxon>Tracheophyta</taxon>
        <taxon>Spermatophyta</taxon>
        <taxon>Magnoliopsida</taxon>
        <taxon>eudicotyledons</taxon>
        <taxon>Gunneridae</taxon>
        <taxon>Pentapetalae</taxon>
        <taxon>asterids</taxon>
        <taxon>campanulids</taxon>
        <taxon>Asterales</taxon>
        <taxon>Asteraceae</taxon>
        <taxon>Carduoideae</taxon>
        <taxon>Cardueae</taxon>
        <taxon>Arctiinae</taxon>
        <taxon>Arctium</taxon>
    </lineage>
</organism>
<reference evidence="2" key="1">
    <citation type="journal article" date="2022" name="Mol. Ecol. Resour.">
        <title>The genomes of chicory, endive, great burdock and yacon provide insights into Asteraceae palaeo-polyploidization history and plant inulin production.</title>
        <authorList>
            <person name="Fan W."/>
            <person name="Wang S."/>
            <person name="Wang H."/>
            <person name="Wang A."/>
            <person name="Jiang F."/>
            <person name="Liu H."/>
            <person name="Zhao H."/>
            <person name="Xu D."/>
            <person name="Zhang Y."/>
        </authorList>
    </citation>
    <scope>NUCLEOTIDE SEQUENCE [LARGE SCALE GENOMIC DNA]</scope>
    <source>
        <strain evidence="2">cv. Niubang</strain>
    </source>
</reference>
<reference evidence="1 2" key="2">
    <citation type="journal article" date="2022" name="Mol. Ecol. Resour.">
        <title>The genomes of chicory, endive, great burdock and yacon provide insights into Asteraceae paleo-polyploidization history and plant inulin production.</title>
        <authorList>
            <person name="Fan W."/>
            <person name="Wang S."/>
            <person name="Wang H."/>
            <person name="Wang A."/>
            <person name="Jiang F."/>
            <person name="Liu H."/>
            <person name="Zhao H."/>
            <person name="Xu D."/>
            <person name="Zhang Y."/>
        </authorList>
    </citation>
    <scope>NUCLEOTIDE SEQUENCE [LARGE SCALE GENOMIC DNA]</scope>
    <source>
        <strain evidence="2">cv. Niubang</strain>
    </source>
</reference>
<dbReference type="Proteomes" id="UP001055879">
    <property type="component" value="Linkage Group LG18"/>
</dbReference>
<dbReference type="EMBL" id="CM042064">
    <property type="protein sequence ID" value="KAI3665051.1"/>
    <property type="molecule type" value="Genomic_DNA"/>
</dbReference>
<comment type="caution">
    <text evidence="1">The sequence shown here is derived from an EMBL/GenBank/DDBJ whole genome shotgun (WGS) entry which is preliminary data.</text>
</comment>
<name>A0ACB8XEQ0_ARCLA</name>
<gene>
    <name evidence="1" type="ORF">L6452_43668</name>
</gene>
<evidence type="ECO:0000313" key="1">
    <source>
        <dbReference type="EMBL" id="KAI3665051.1"/>
    </source>
</evidence>
<sequence length="137" mass="15287">MYITGGRKKTGRRLRKLMKGSKLEVLMCYTATMLMEKIMKIFRDVAIGCLKSEWKLSSSVELSHIVLVHYREVKVGLSLIFLLLALGIDRAAQKDKGRVVVVNVATVSRSAGGTLEWEIPKAFTSSNTTVITKLLDE</sequence>
<evidence type="ECO:0000313" key="2">
    <source>
        <dbReference type="Proteomes" id="UP001055879"/>
    </source>
</evidence>
<keyword evidence="2" id="KW-1185">Reference proteome</keyword>
<proteinExistence type="predicted"/>
<accession>A0ACB8XEQ0</accession>